<dbReference type="GO" id="GO:0032259">
    <property type="term" value="P:methylation"/>
    <property type="evidence" value="ECO:0007669"/>
    <property type="project" value="UniProtKB-KW"/>
</dbReference>
<keyword evidence="1" id="KW-0489">Methyltransferase</keyword>
<dbReference type="InterPro" id="IPR003726">
    <property type="entry name" value="HCY_dom"/>
</dbReference>
<accession>A0A381VKF3</accession>
<dbReference type="PANTHER" id="PTHR11103:SF18">
    <property type="entry name" value="SLR1189 PROTEIN"/>
    <property type="match status" value="1"/>
</dbReference>
<dbReference type="PANTHER" id="PTHR11103">
    <property type="entry name" value="SLR1189 PROTEIN"/>
    <property type="match status" value="1"/>
</dbReference>
<dbReference type="Gene3D" id="3.20.20.330">
    <property type="entry name" value="Homocysteine-binding-like domain"/>
    <property type="match status" value="1"/>
</dbReference>
<evidence type="ECO:0000313" key="5">
    <source>
        <dbReference type="EMBL" id="SVA40704.1"/>
    </source>
</evidence>
<evidence type="ECO:0000256" key="3">
    <source>
        <dbReference type="SAM" id="MobiDB-lite"/>
    </source>
</evidence>
<gene>
    <name evidence="5" type="ORF">METZ01_LOCUS93558</name>
</gene>
<evidence type="ECO:0000256" key="1">
    <source>
        <dbReference type="ARBA" id="ARBA00022603"/>
    </source>
</evidence>
<dbReference type="EMBL" id="UINC01009060">
    <property type="protein sequence ID" value="SVA40704.1"/>
    <property type="molecule type" value="Genomic_DNA"/>
</dbReference>
<keyword evidence="2" id="KW-0808">Transferase</keyword>
<dbReference type="SUPFAM" id="SSF82282">
    <property type="entry name" value="Homocysteine S-methyltransferase"/>
    <property type="match status" value="1"/>
</dbReference>
<dbReference type="AlphaFoldDB" id="A0A381VKF3"/>
<feature type="domain" description="Hcy-binding" evidence="4">
    <location>
        <begin position="1"/>
        <end position="295"/>
    </location>
</feature>
<dbReference type="GO" id="GO:0009086">
    <property type="term" value="P:methionine biosynthetic process"/>
    <property type="evidence" value="ECO:0007669"/>
    <property type="project" value="InterPro"/>
</dbReference>
<feature type="region of interest" description="Disordered" evidence="3">
    <location>
        <begin position="1"/>
        <end position="23"/>
    </location>
</feature>
<dbReference type="InterPro" id="IPR036589">
    <property type="entry name" value="HCY_dom_sf"/>
</dbReference>
<dbReference type="PROSITE" id="PS50970">
    <property type="entry name" value="HCY"/>
    <property type="match status" value="1"/>
</dbReference>
<protein>
    <recommendedName>
        <fullName evidence="4">Hcy-binding domain-containing protein</fullName>
    </recommendedName>
</protein>
<name>A0A381VKF3_9ZZZZ</name>
<dbReference type="Pfam" id="PF02574">
    <property type="entry name" value="S-methyl_trans"/>
    <property type="match status" value="1"/>
</dbReference>
<dbReference type="PIRSF" id="PIRSF037505">
    <property type="entry name" value="Betaine_HMT"/>
    <property type="match status" value="1"/>
</dbReference>
<reference evidence="5" key="1">
    <citation type="submission" date="2018-05" db="EMBL/GenBank/DDBJ databases">
        <authorList>
            <person name="Lanie J.A."/>
            <person name="Ng W.-L."/>
            <person name="Kazmierczak K.M."/>
            <person name="Andrzejewski T.M."/>
            <person name="Davidsen T.M."/>
            <person name="Wayne K.J."/>
            <person name="Tettelin H."/>
            <person name="Glass J.I."/>
            <person name="Rusch D."/>
            <person name="Podicherti R."/>
            <person name="Tsui H.-C.T."/>
            <person name="Winkler M.E."/>
        </authorList>
    </citation>
    <scope>NUCLEOTIDE SEQUENCE</scope>
</reference>
<organism evidence="5">
    <name type="scientific">marine metagenome</name>
    <dbReference type="NCBI Taxonomy" id="408172"/>
    <lineage>
        <taxon>unclassified sequences</taxon>
        <taxon>metagenomes</taxon>
        <taxon>ecological metagenomes</taxon>
    </lineage>
</organism>
<dbReference type="GO" id="GO:0008168">
    <property type="term" value="F:methyltransferase activity"/>
    <property type="evidence" value="ECO:0007669"/>
    <property type="project" value="UniProtKB-KW"/>
</dbReference>
<evidence type="ECO:0000259" key="4">
    <source>
        <dbReference type="PROSITE" id="PS50970"/>
    </source>
</evidence>
<sequence length="300" mass="32907">MTGSITILDGSMGDELDRRRPPDVNDPAGLFSARALINSPELVTEVHNDYIDAGADIITTNTYSTIPSYLSRASLGDSYLKYTELAGQIACSSAMDSRSTVLVAGSIPPLDESYRHDLVPHPSYALPVYRNIVTALDDYVDMFICETMSSSIEAENAMTAIRSISGKTKPVWVSWTLSEHPGQGLRSGESIKEAYQAIESLDADAFLFNCTAPEAITRGLKELTQLTKKPIGGYPNRDSVPEGWTIENDKEIKRYDLPLEAFQEYADNWRDIGATIIGGCCGIGPEYIDHLTKSLERGHD</sequence>
<dbReference type="InterPro" id="IPR017226">
    <property type="entry name" value="BHMT-like"/>
</dbReference>
<dbReference type="GO" id="GO:0008270">
    <property type="term" value="F:zinc ion binding"/>
    <property type="evidence" value="ECO:0007669"/>
    <property type="project" value="InterPro"/>
</dbReference>
<evidence type="ECO:0000256" key="2">
    <source>
        <dbReference type="ARBA" id="ARBA00022679"/>
    </source>
</evidence>
<proteinExistence type="predicted"/>